<dbReference type="Proteomes" id="UP000176901">
    <property type="component" value="Unassembled WGS sequence"/>
</dbReference>
<proteinExistence type="predicted"/>
<dbReference type="EMBL" id="MHTW01000017">
    <property type="protein sequence ID" value="OHA67163.1"/>
    <property type="molecule type" value="Genomic_DNA"/>
</dbReference>
<comment type="caution">
    <text evidence="1">The sequence shown here is derived from an EMBL/GenBank/DDBJ whole genome shotgun (WGS) entry which is preliminary data.</text>
</comment>
<name>A0A1G2R2Z9_9BACT</name>
<reference evidence="1 2" key="1">
    <citation type="journal article" date="2016" name="Nat. Commun.">
        <title>Thousands of microbial genomes shed light on interconnected biogeochemical processes in an aquifer system.</title>
        <authorList>
            <person name="Anantharaman K."/>
            <person name="Brown C.T."/>
            <person name="Hug L.A."/>
            <person name="Sharon I."/>
            <person name="Castelle C.J."/>
            <person name="Probst A.J."/>
            <person name="Thomas B.C."/>
            <person name="Singh A."/>
            <person name="Wilkins M.J."/>
            <person name="Karaoz U."/>
            <person name="Brodie E.L."/>
            <person name="Williams K.H."/>
            <person name="Hubbard S.S."/>
            <person name="Banfield J.F."/>
        </authorList>
    </citation>
    <scope>NUCLEOTIDE SEQUENCE [LARGE SCALE GENOMIC DNA]</scope>
</reference>
<sequence length="151" mass="17131">MTQVNPIQEELVHSLRGIAEQMRQGDPDGSYSGLAALRALLVRHEFVYDMTSVSANLAPRVLTLLWLLQQFVNRDLWRTFGGNNTGFPEDEGKPIIYQISHDLGEFILWCLNEGEVPFSSLGSVLELYFRLLRVAESAHKNSNPKTQWVTL</sequence>
<evidence type="ECO:0000313" key="2">
    <source>
        <dbReference type="Proteomes" id="UP000176901"/>
    </source>
</evidence>
<gene>
    <name evidence="1" type="ORF">A3C82_02760</name>
</gene>
<protein>
    <submittedName>
        <fullName evidence="1">Uncharacterized protein</fullName>
    </submittedName>
</protein>
<evidence type="ECO:0000313" key="1">
    <source>
        <dbReference type="EMBL" id="OHA67163.1"/>
    </source>
</evidence>
<accession>A0A1G2R2Z9</accession>
<organism evidence="1 2">
    <name type="scientific">Candidatus Wildermuthbacteria bacterium RIFCSPHIGHO2_02_FULL_47_12</name>
    <dbReference type="NCBI Taxonomy" id="1802451"/>
    <lineage>
        <taxon>Bacteria</taxon>
        <taxon>Candidatus Wildermuthiibacteriota</taxon>
    </lineage>
</organism>
<dbReference type="AlphaFoldDB" id="A0A1G2R2Z9"/>